<evidence type="ECO:0000256" key="1">
    <source>
        <dbReference type="ARBA" id="ARBA00004651"/>
    </source>
</evidence>
<keyword evidence="4 6" id="KW-1133">Transmembrane helix</keyword>
<dbReference type="InterPro" id="IPR008964">
    <property type="entry name" value="Invasin/intimin_cell_adhesion"/>
</dbReference>
<evidence type="ECO:0000256" key="3">
    <source>
        <dbReference type="ARBA" id="ARBA00022692"/>
    </source>
</evidence>
<evidence type="ECO:0000256" key="6">
    <source>
        <dbReference type="SAM" id="Phobius"/>
    </source>
</evidence>
<dbReference type="PROSITE" id="PS51257">
    <property type="entry name" value="PROKAR_LIPOPROTEIN"/>
    <property type="match status" value="1"/>
</dbReference>
<dbReference type="InterPro" id="IPR013783">
    <property type="entry name" value="Ig-like_fold"/>
</dbReference>
<feature type="transmembrane region" description="Helical" evidence="6">
    <location>
        <begin position="491"/>
        <end position="513"/>
    </location>
</feature>
<proteinExistence type="predicted"/>
<dbReference type="Pfam" id="PF01895">
    <property type="entry name" value="PhoU"/>
    <property type="match status" value="2"/>
</dbReference>
<feature type="transmembrane region" description="Helical" evidence="6">
    <location>
        <begin position="414"/>
        <end position="437"/>
    </location>
</feature>
<dbReference type="InterPro" id="IPR003841">
    <property type="entry name" value="Na/Pi_transpt"/>
</dbReference>
<dbReference type="InterPro" id="IPR004633">
    <property type="entry name" value="NaPi_cotrn-rel/YqeW-like"/>
</dbReference>
<keyword evidence="5 6" id="KW-0472">Membrane</keyword>
<organism evidence="8 9">
    <name type="scientific">Muiribacterium halophilum</name>
    <dbReference type="NCBI Taxonomy" id="2053465"/>
    <lineage>
        <taxon>Bacteria</taxon>
        <taxon>Candidatus Muiribacteriota</taxon>
        <taxon>Candidatus Muiribacteriia</taxon>
        <taxon>Candidatus Muiribacteriales</taxon>
        <taxon>Candidatus Muiribacteriaceae</taxon>
        <taxon>Candidatus Muiribacterium</taxon>
    </lineage>
</organism>
<dbReference type="GO" id="GO:0005886">
    <property type="term" value="C:plasma membrane"/>
    <property type="evidence" value="ECO:0007669"/>
    <property type="project" value="UniProtKB-SubCell"/>
</dbReference>
<dbReference type="Gene3D" id="1.20.58.220">
    <property type="entry name" value="Phosphate transport system protein phou homolog 2, domain 2"/>
    <property type="match status" value="1"/>
</dbReference>
<dbReference type="InterPro" id="IPR026022">
    <property type="entry name" value="PhoU_dom"/>
</dbReference>
<reference evidence="8 9" key="1">
    <citation type="submission" date="2017-11" db="EMBL/GenBank/DDBJ databases">
        <title>Genome-resolved metagenomics identifies genetic mobility, metabolic interactions, and unexpected diversity in perchlorate-reducing communities.</title>
        <authorList>
            <person name="Barnum T.P."/>
            <person name="Figueroa I.A."/>
            <person name="Carlstrom C.I."/>
            <person name="Lucas L.N."/>
            <person name="Engelbrektson A.L."/>
            <person name="Coates J.D."/>
        </authorList>
    </citation>
    <scope>NUCLEOTIDE SEQUENCE [LARGE SCALE GENOMIC DNA]</scope>
    <source>
        <strain evidence="8">BM706</strain>
    </source>
</reference>
<feature type="transmembrane region" description="Helical" evidence="6">
    <location>
        <begin position="325"/>
        <end position="344"/>
    </location>
</feature>
<dbReference type="Proteomes" id="UP000234857">
    <property type="component" value="Unassembled WGS sequence"/>
</dbReference>
<dbReference type="SUPFAM" id="SSF49373">
    <property type="entry name" value="Invasin/intimin cell-adhesion fragments"/>
    <property type="match status" value="1"/>
</dbReference>
<name>A0A2N5ZMJ4_MUIH1</name>
<dbReference type="PANTHER" id="PTHR10010">
    <property type="entry name" value="SOLUTE CARRIER FAMILY 34 SODIUM PHOSPHATE , MEMBER 2-RELATED"/>
    <property type="match status" value="1"/>
</dbReference>
<feature type="domain" description="PhoU" evidence="7">
    <location>
        <begin position="608"/>
        <end position="689"/>
    </location>
</feature>
<keyword evidence="3 6" id="KW-0812">Transmembrane</keyword>
<dbReference type="NCBIfam" id="TIGR00704">
    <property type="entry name" value="NaPi_cotrn_rel"/>
    <property type="match status" value="1"/>
</dbReference>
<feature type="domain" description="PhoU" evidence="7">
    <location>
        <begin position="711"/>
        <end position="790"/>
    </location>
</feature>
<dbReference type="EMBL" id="PKTG01000016">
    <property type="protein sequence ID" value="PLX19886.1"/>
    <property type="molecule type" value="Genomic_DNA"/>
</dbReference>
<evidence type="ECO:0000313" key="8">
    <source>
        <dbReference type="EMBL" id="PLX19886.1"/>
    </source>
</evidence>
<feature type="transmembrane region" description="Helical" evidence="6">
    <location>
        <begin position="457"/>
        <end position="479"/>
    </location>
</feature>
<evidence type="ECO:0000313" key="9">
    <source>
        <dbReference type="Proteomes" id="UP000234857"/>
    </source>
</evidence>
<dbReference type="SUPFAM" id="SSF109755">
    <property type="entry name" value="PhoU-like"/>
    <property type="match status" value="1"/>
</dbReference>
<feature type="transmembrane region" description="Helical" evidence="6">
    <location>
        <begin position="245"/>
        <end position="267"/>
    </location>
</feature>
<protein>
    <recommendedName>
        <fullName evidence="7">PhoU domain-containing protein</fullName>
    </recommendedName>
</protein>
<comment type="subcellular location">
    <subcellularLocation>
        <location evidence="1">Cell membrane</location>
        <topology evidence="1">Multi-pass membrane protein</topology>
    </subcellularLocation>
</comment>
<dbReference type="GO" id="GO:0005436">
    <property type="term" value="F:sodium:phosphate symporter activity"/>
    <property type="evidence" value="ECO:0007669"/>
    <property type="project" value="InterPro"/>
</dbReference>
<evidence type="ECO:0000256" key="2">
    <source>
        <dbReference type="ARBA" id="ARBA00022475"/>
    </source>
</evidence>
<dbReference type="InterPro" id="IPR038078">
    <property type="entry name" value="PhoU-like_sf"/>
</dbReference>
<evidence type="ECO:0000256" key="5">
    <source>
        <dbReference type="ARBA" id="ARBA00023136"/>
    </source>
</evidence>
<dbReference type="Gene3D" id="2.60.40.10">
    <property type="entry name" value="Immunoglobulins"/>
    <property type="match status" value="1"/>
</dbReference>
<evidence type="ECO:0000259" key="7">
    <source>
        <dbReference type="Pfam" id="PF01895"/>
    </source>
</evidence>
<comment type="caution">
    <text evidence="8">The sequence shown here is derived from an EMBL/GenBank/DDBJ whole genome shotgun (WGS) entry which is preliminary data.</text>
</comment>
<feature type="transmembrane region" description="Helical" evidence="6">
    <location>
        <begin position="372"/>
        <end position="393"/>
    </location>
</feature>
<dbReference type="GO" id="GO:0044341">
    <property type="term" value="P:sodium-dependent phosphate transport"/>
    <property type="evidence" value="ECO:0007669"/>
    <property type="project" value="InterPro"/>
</dbReference>
<evidence type="ECO:0000256" key="4">
    <source>
        <dbReference type="ARBA" id="ARBA00022989"/>
    </source>
</evidence>
<feature type="transmembrane region" description="Helical" evidence="6">
    <location>
        <begin position="349"/>
        <end position="366"/>
    </location>
</feature>
<feature type="transmembrane region" description="Helical" evidence="6">
    <location>
        <begin position="544"/>
        <end position="566"/>
    </location>
</feature>
<accession>A0A2N5ZMJ4</accession>
<sequence>MKKILALSLVIFTLFLAGCSKKDLFPDKIVKVRGDHQFLKPGNDSSNIELVVESQRISGFLGGKGNRQAIPNIPVKLTISGTKDVFFRKDGYKLFSTTKITDEGGRIKVQVSSENFVGTAKIKAEILDSNEEIFTEFEIYYGIIVFGKGQEALVNHRVEKPVGVRVFDKNGNPIEGIEVKFDSSISKDATAFPETVFSDTDGNAATSISLDKDTGKYPILINVNYPGIFFPSIKINILGVDPKGLILFLLGSLAIFIFGMKTMSDGLQRIAGSKLKQILNFLTRNRVMALIVGAVTTAVIQSSSACAVMIVGFLNAGLLGLRQSIAAIMGANIGTTITGQIIALKIKNMAYPAVIVGIILMLLFRNKKLGNWGDFIFGFGLLFIGMEGMSNALHPLRDSETFRSFFGMFDCTPVSGVMPLSSVLGAIFVGTLITAIIQSSSATIGLTMALAGSGLISFWTAFPLILGDNIGTTITAVLASIPANRNSKRAGLFHAIFNITGAALMTVLLYVTIKDTPIFLYFIENITPGKVLQSEPVNIEKHIAMAHSFFNIFMAIAFLPFIGLFAKVIEKILPLDESEKKKVTYLEQHLLETPELAFNQTIYEIKYMLSVATKNVFRAYAELTGNEKGKSEKILRKEEVVDTLQEDITEYLIRLSERQLSEEQAARIPRLIHCVNDAERIGDLAEKIQRLFSDIKENKLKFSDQAQKELDNMKELIEISYSELINILSGDEKAFARLTDNEKEIDLFAKRVSENNIARLKEGTCITRSNFIFVRMINVFERIGDHLENIG</sequence>
<feature type="transmembrane region" description="Helical" evidence="6">
    <location>
        <begin position="287"/>
        <end position="313"/>
    </location>
</feature>
<gene>
    <name evidence="8" type="ORF">C0601_00735</name>
</gene>
<dbReference type="NCBIfam" id="NF037997">
    <property type="entry name" value="Na_Pi_symport"/>
    <property type="match status" value="1"/>
</dbReference>
<keyword evidence="2" id="KW-1003">Cell membrane</keyword>
<feature type="non-terminal residue" evidence="8">
    <location>
        <position position="791"/>
    </location>
</feature>
<dbReference type="PANTHER" id="PTHR10010:SF46">
    <property type="entry name" value="SODIUM-DEPENDENT PHOSPHATE TRANSPORT PROTEIN 2B"/>
    <property type="match status" value="1"/>
</dbReference>
<dbReference type="Pfam" id="PF02690">
    <property type="entry name" value="Na_Pi_cotrans"/>
    <property type="match status" value="2"/>
</dbReference>
<dbReference type="AlphaFoldDB" id="A0A2N5ZMJ4"/>